<feature type="coiled-coil region" evidence="2">
    <location>
        <begin position="446"/>
        <end position="473"/>
    </location>
</feature>
<name>G5K0I9_9STRE</name>
<keyword evidence="1" id="KW-1188">Viral release from host cell</keyword>
<feature type="coiled-coil region" evidence="2">
    <location>
        <begin position="64"/>
        <end position="126"/>
    </location>
</feature>
<keyword evidence="2" id="KW-0175">Coiled coil</keyword>
<evidence type="ECO:0000259" key="4">
    <source>
        <dbReference type="Pfam" id="PF10145"/>
    </source>
</evidence>
<gene>
    <name evidence="5" type="ORF">STRIC_0111</name>
</gene>
<evidence type="ECO:0000313" key="5">
    <source>
        <dbReference type="EMBL" id="EHI70587.1"/>
    </source>
</evidence>
<protein>
    <submittedName>
        <fullName evidence="5">Phage tail tape measure protein, TP901 family</fullName>
    </submittedName>
</protein>
<reference evidence="5 6" key="1">
    <citation type="journal article" date="2014" name="Int. J. Syst. Evol. Microbiol.">
        <title>Phylogenomics and the dynamic genome evolution of the genus Streptococcus.</title>
        <authorList>
            <consortium name="The Broad Institute Genome Sequencing Platform"/>
            <person name="Richards V.P."/>
            <person name="Palmer S.R."/>
            <person name="Pavinski Bitar P.D."/>
            <person name="Qin X."/>
            <person name="Weinstock G.M."/>
            <person name="Highlander S.K."/>
            <person name="Town C.D."/>
            <person name="Burne R.A."/>
            <person name="Stanhope M.J."/>
        </authorList>
    </citation>
    <scope>NUCLEOTIDE SEQUENCE [LARGE SCALE GENOMIC DNA]</scope>
    <source>
        <strain evidence="5 6">707-05</strain>
    </source>
</reference>
<dbReference type="STRING" id="764299.STRIC_0111"/>
<dbReference type="PANTHER" id="PTHR37813">
    <property type="entry name" value="FELS-2 PROPHAGE PROTEIN"/>
    <property type="match status" value="1"/>
</dbReference>
<feature type="region of interest" description="Disordered" evidence="3">
    <location>
        <begin position="1058"/>
        <end position="1114"/>
    </location>
</feature>
<feature type="compositionally biased region" description="Polar residues" evidence="3">
    <location>
        <begin position="1065"/>
        <end position="1074"/>
    </location>
</feature>
<evidence type="ECO:0000256" key="3">
    <source>
        <dbReference type="SAM" id="MobiDB-lite"/>
    </source>
</evidence>
<comment type="caution">
    <text evidence="5">The sequence shown here is derived from an EMBL/GenBank/DDBJ whole genome shotgun (WGS) entry which is preliminary data.</text>
</comment>
<accession>G5K0I9</accession>
<dbReference type="RefSeq" id="WP_008087412.1">
    <property type="nucleotide sequence ID" value="NZ_AEUX02000002.1"/>
</dbReference>
<sequence length="1308" mass="140089">MGNIGDLVATATLDIAPFMSNTRNLKTYMKGLDNSLKAVEKSFQGHGGRIKGLKAVYAETGSALKGYQELLKTQSQKYSELKKEIGDVNNATAEQKQKLISAKSAMLETAAQVTELQNRLRALATETSVFTRFGKAAERVGGKMKSFGDSVAGVGAAFTRGVTAPIVAGAGYAIKAAVDYESAFAGVKKTVDETATVSYAKLSQGIRQMAKELPASAVEIAHVAEAAGQLGVKTGDILSFSRTMIDLGESTNLSAEEAATSIAKIANITGLASSEYSRFGSAVVALGNNFATTERDIVAMTNRIAASGKLAGLTNQEMLALATAMSSVGIEAEAGGTAMTQSLSAIERAVSAGGEDLTKFAQIANMSSADFARAWKEKPIVALQEFIKGLGQLDKKGESATKVLDDLGLSGVRQSNMLKSLGLASETLGKALDTSNKAWQENTALTDEANKRYETTESKLKMLKNEINDVAIEFGGPLVDALRNGLEAGKPFIQMAADLAKKFNSLDKEQQQQIIKWGLIAVAAGPALSIFGKGVGIVGSTIQGLGKMSQGLGALSGWLRTFKAGAVAASAGAEAAATSMGGMAGAVALLSSPVTWGVLLGGAAVIGIGLIADSIYKAHKRTEEWGTAVSQTEAVALSNFKKKVDETNNSLQMFEAGAGSVKKVTEAFDDLVASIEKLANDKLQKDIDAAKKLGFSDRFINNLKSKTASVVNNVEAMNTQIKAIMERHNGDMSKLSATEKELVLRNQREMISTQLDLMKFSASEKKALTAALNNDLDALNARQLEKVSENTVKMLDKENSAYKTKKAELKEFLKKFGSDTSKLSAQELEDRQEVLNKLTELNMQHNLKAKALSDQYLAIQRERVQRLKESGKSQEEIHQGISQMASDMAQKLGISYDDAYRKLAYYTEKSGETLKVLSRNTANATAEVAAANAQWDSLFTSDNPQQSLNELLSTAEGWNSFEIMVKNADVEPTGRAALAEMLVAGGQWQNMTLEQKKLVVDGQQAMIEIFDSKGLLAQWQALTPEEKVLLAKNLTQEPTLSAQQALDSVKQTVPADVNATDKTAGDTQSAQSKIDNVKQKAPADVKASDKTGPDVASANRAVNSPKQNSPAVIRAQDDASSVAEGVIGSLARIPSSVTTTIFTVVKKLFTRNEEGTNFHPGGLAMVNDQKGPLYRELVTLPTGESFVPSGRNVILPLPRGSKVLKASRTKQLFPHYANGIGFNDTKIASLTTRLKSVQDKGTVVVNADPQIAELIKLLKDRDDRNITNNYTLNATNRSNSDDMFSQENMRRLLRELAYYINGEEGRLA</sequence>
<dbReference type="InterPro" id="IPR010090">
    <property type="entry name" value="Phage_tape_meas"/>
</dbReference>
<dbReference type="NCBIfam" id="TIGR01760">
    <property type="entry name" value="tape_meas_TP901"/>
    <property type="match status" value="1"/>
</dbReference>
<feature type="compositionally biased region" description="Basic and acidic residues" evidence="3">
    <location>
        <begin position="1075"/>
        <end position="1092"/>
    </location>
</feature>
<evidence type="ECO:0000313" key="6">
    <source>
        <dbReference type="Proteomes" id="UP000003330"/>
    </source>
</evidence>
<dbReference type="Proteomes" id="UP000003330">
    <property type="component" value="Unassembled WGS sequence"/>
</dbReference>
<feature type="domain" description="Phage tail tape measure protein" evidence="4">
    <location>
        <begin position="205"/>
        <end position="396"/>
    </location>
</feature>
<dbReference type="PANTHER" id="PTHR37813:SF1">
    <property type="entry name" value="FELS-2 PROPHAGE PROTEIN"/>
    <property type="match status" value="1"/>
</dbReference>
<proteinExistence type="predicted"/>
<dbReference type="OrthoDB" id="2137849at2"/>
<evidence type="ECO:0000256" key="1">
    <source>
        <dbReference type="ARBA" id="ARBA00022612"/>
    </source>
</evidence>
<organism evidence="5 6">
    <name type="scientific">Streptococcus ictaluri 707-05</name>
    <dbReference type="NCBI Taxonomy" id="764299"/>
    <lineage>
        <taxon>Bacteria</taxon>
        <taxon>Bacillati</taxon>
        <taxon>Bacillota</taxon>
        <taxon>Bacilli</taxon>
        <taxon>Lactobacillales</taxon>
        <taxon>Streptococcaceae</taxon>
        <taxon>Streptococcus</taxon>
    </lineage>
</organism>
<keyword evidence="6" id="KW-1185">Reference proteome</keyword>
<feature type="compositionally biased region" description="Polar residues" evidence="3">
    <location>
        <begin position="1100"/>
        <end position="1110"/>
    </location>
</feature>
<dbReference type="eggNOG" id="COG5283">
    <property type="taxonomic scope" value="Bacteria"/>
</dbReference>
<evidence type="ECO:0000256" key="2">
    <source>
        <dbReference type="SAM" id="Coils"/>
    </source>
</evidence>
<dbReference type="Pfam" id="PF10145">
    <property type="entry name" value="PhageMin_Tail"/>
    <property type="match status" value="1"/>
</dbReference>
<dbReference type="EMBL" id="AEUX02000002">
    <property type="protein sequence ID" value="EHI70587.1"/>
    <property type="molecule type" value="Genomic_DNA"/>
</dbReference>